<dbReference type="EC" id="2.3.2.27" evidence="4"/>
<dbReference type="InterPro" id="IPR047905">
    <property type="entry name" value="MARCHF4_RING_CH-C4HC3"/>
</dbReference>
<evidence type="ECO:0000256" key="8">
    <source>
        <dbReference type="ARBA" id="ARBA00022771"/>
    </source>
</evidence>
<evidence type="ECO:0000256" key="10">
    <source>
        <dbReference type="ARBA" id="ARBA00022833"/>
    </source>
</evidence>
<accession>A0A8C8LN58</accession>
<keyword evidence="14" id="KW-0732">Signal</keyword>
<keyword evidence="11" id="KW-1133">Transmembrane helix</keyword>
<dbReference type="SMART" id="SM00744">
    <property type="entry name" value="RINGv"/>
    <property type="match status" value="1"/>
</dbReference>
<dbReference type="Ensembl" id="ENSOTST00005031820.2">
    <property type="protein sequence ID" value="ENSOTSP00005029446.2"/>
    <property type="gene ID" value="ENSOTSG00005013806.2"/>
</dbReference>
<feature type="signal peptide" evidence="14">
    <location>
        <begin position="1"/>
        <end position="16"/>
    </location>
</feature>
<dbReference type="PANTHER" id="PTHR46053">
    <property type="entry name" value="E3 UBIQUITIN-PROTEIN LIGASE MARCH4-LIKE"/>
    <property type="match status" value="1"/>
</dbReference>
<dbReference type="GeneTree" id="ENSGT00940000158179"/>
<evidence type="ECO:0000256" key="14">
    <source>
        <dbReference type="SAM" id="SignalP"/>
    </source>
</evidence>
<dbReference type="GO" id="GO:0008270">
    <property type="term" value="F:zinc ion binding"/>
    <property type="evidence" value="ECO:0007669"/>
    <property type="project" value="UniProtKB-KW"/>
</dbReference>
<dbReference type="GO" id="GO:0016567">
    <property type="term" value="P:protein ubiquitination"/>
    <property type="evidence" value="ECO:0007669"/>
    <property type="project" value="UniProtKB-UniPathway"/>
</dbReference>
<feature type="region of interest" description="Disordered" evidence="13">
    <location>
        <begin position="525"/>
        <end position="553"/>
    </location>
</feature>
<evidence type="ECO:0000256" key="2">
    <source>
        <dbReference type="ARBA" id="ARBA00004127"/>
    </source>
</evidence>
<keyword evidence="9" id="KW-0833">Ubl conjugation pathway</keyword>
<feature type="chain" id="PRO_5044250023" description="RING-type E3 ubiquitin transferase" evidence="14">
    <location>
        <begin position="17"/>
        <end position="553"/>
    </location>
</feature>
<keyword evidence="10" id="KW-0862">Zinc</keyword>
<comment type="pathway">
    <text evidence="3">Protein modification; protein ubiquitination.</text>
</comment>
<evidence type="ECO:0000256" key="4">
    <source>
        <dbReference type="ARBA" id="ARBA00012483"/>
    </source>
</evidence>
<evidence type="ECO:0000256" key="5">
    <source>
        <dbReference type="ARBA" id="ARBA00022679"/>
    </source>
</evidence>
<dbReference type="InterPro" id="IPR013083">
    <property type="entry name" value="Znf_RING/FYVE/PHD"/>
</dbReference>
<dbReference type="GO" id="GO:0012505">
    <property type="term" value="C:endomembrane system"/>
    <property type="evidence" value="ECO:0007669"/>
    <property type="project" value="UniProtKB-SubCell"/>
</dbReference>
<evidence type="ECO:0000256" key="13">
    <source>
        <dbReference type="SAM" id="MobiDB-lite"/>
    </source>
</evidence>
<protein>
    <recommendedName>
        <fullName evidence="4">RING-type E3 ubiquitin transferase</fullName>
        <ecNumber evidence="4">2.3.2.27</ecNumber>
    </recommendedName>
</protein>
<keyword evidence="6" id="KW-0812">Transmembrane</keyword>
<dbReference type="PROSITE" id="PS51292">
    <property type="entry name" value="ZF_RING_CH"/>
    <property type="match status" value="1"/>
</dbReference>
<dbReference type="SUPFAM" id="SSF57850">
    <property type="entry name" value="RING/U-box"/>
    <property type="match status" value="1"/>
</dbReference>
<name>A0A8C8LN58_ONCTS</name>
<feature type="region of interest" description="Disordered" evidence="13">
    <location>
        <begin position="79"/>
        <end position="133"/>
    </location>
</feature>
<comment type="subcellular location">
    <subcellularLocation>
        <location evidence="2">Endomembrane system</location>
        <topology evidence="2">Multi-pass membrane protein</topology>
    </subcellularLocation>
</comment>
<evidence type="ECO:0000256" key="1">
    <source>
        <dbReference type="ARBA" id="ARBA00000900"/>
    </source>
</evidence>
<evidence type="ECO:0000256" key="12">
    <source>
        <dbReference type="ARBA" id="ARBA00023136"/>
    </source>
</evidence>
<evidence type="ECO:0000259" key="15">
    <source>
        <dbReference type="PROSITE" id="PS51292"/>
    </source>
</evidence>
<evidence type="ECO:0000256" key="3">
    <source>
        <dbReference type="ARBA" id="ARBA00004906"/>
    </source>
</evidence>
<dbReference type="UniPathway" id="UPA00143"/>
<comment type="catalytic activity">
    <reaction evidence="1">
        <text>S-ubiquitinyl-[E2 ubiquitin-conjugating enzyme]-L-cysteine + [acceptor protein]-L-lysine = [E2 ubiquitin-conjugating enzyme]-L-cysteine + N(6)-ubiquitinyl-[acceptor protein]-L-lysine.</text>
        <dbReference type="EC" id="2.3.2.27"/>
    </reaction>
</comment>
<proteinExistence type="predicted"/>
<dbReference type="PANTHER" id="PTHR46053:SF3">
    <property type="entry name" value="E3 UBIQUITIN-PROTEIN LIGASE MARCHF4"/>
    <property type="match status" value="1"/>
</dbReference>
<dbReference type="Pfam" id="PF12906">
    <property type="entry name" value="RINGv"/>
    <property type="match status" value="1"/>
</dbReference>
<evidence type="ECO:0000256" key="7">
    <source>
        <dbReference type="ARBA" id="ARBA00022723"/>
    </source>
</evidence>
<dbReference type="Gene3D" id="3.30.40.10">
    <property type="entry name" value="Zinc/RING finger domain, C3HC4 (zinc finger)"/>
    <property type="match status" value="1"/>
</dbReference>
<dbReference type="CDD" id="cd16824">
    <property type="entry name" value="RING_CH-C4HC3_MARCH4"/>
    <property type="match status" value="1"/>
</dbReference>
<evidence type="ECO:0000313" key="17">
    <source>
        <dbReference type="Proteomes" id="UP000694402"/>
    </source>
</evidence>
<evidence type="ECO:0000256" key="6">
    <source>
        <dbReference type="ARBA" id="ARBA00022692"/>
    </source>
</evidence>
<keyword evidence="12" id="KW-0472">Membrane</keyword>
<sequence>MLLSLGVVVWCWGLLSRRPMLLRRQGMSKGRCCVLFSDLKVFLLRPPVPAPPPVIIPMNEQYTDSNGSGIGIDVAIDNSNSAASAPSPEADGYATPGPPTGEPPSAGTNEPKATEEWQHATGQTGPLDYGSSEEDCSKEKCEERFSQNSRTDSGVRTPQCRICFQGPEQGELLSPCRCSGSVRCTHEPCLIKWISERGSWSCELCYYKYHVVAISTNNPLQWQAISLTVIEKVQIAAAVLGSLFLMSSISWLVWSSLSPSAKWQRQDLLFQICYAMYGFMDLVCIGEAGTQRNSSSSSSSSSLVDLLGGKDRQPRGFYLFATWSPMEYTSLLSSSFIHSSPIRTLEVGHMTPQTELWRTHCVINQHYQHVGFRMYSCVTDNLPLFFSLVQALIVHEGPSVFRIFNRWQAVNQQWKVLNYDKIRDTEDHQRSRLMPRHLALPNPRTSAPPGAEPGDDMVSPSTSSLMAAVAASAPGYTVATAATASLTTVTTQDSMSEQGPPSLPDHHCAYNILHLLTQHLWTTQQEPRPTQVHPQPPQPSNSSRELVMRVTTV</sequence>
<organism evidence="16 17">
    <name type="scientific">Oncorhynchus tshawytscha</name>
    <name type="common">Chinook salmon</name>
    <name type="synonym">Salmo tshawytscha</name>
    <dbReference type="NCBI Taxonomy" id="74940"/>
    <lineage>
        <taxon>Eukaryota</taxon>
        <taxon>Metazoa</taxon>
        <taxon>Chordata</taxon>
        <taxon>Craniata</taxon>
        <taxon>Vertebrata</taxon>
        <taxon>Euteleostomi</taxon>
        <taxon>Actinopterygii</taxon>
        <taxon>Neopterygii</taxon>
        <taxon>Teleostei</taxon>
        <taxon>Protacanthopterygii</taxon>
        <taxon>Salmoniformes</taxon>
        <taxon>Salmonidae</taxon>
        <taxon>Salmoninae</taxon>
        <taxon>Oncorhynchus</taxon>
    </lineage>
</organism>
<feature type="region of interest" description="Disordered" evidence="13">
    <location>
        <begin position="428"/>
        <end position="461"/>
    </location>
</feature>
<evidence type="ECO:0000256" key="9">
    <source>
        <dbReference type="ARBA" id="ARBA00022786"/>
    </source>
</evidence>
<gene>
    <name evidence="16" type="primary">marchf4a</name>
</gene>
<dbReference type="Proteomes" id="UP000694402">
    <property type="component" value="Unassembled WGS sequence"/>
</dbReference>
<keyword evidence="8" id="KW-0863">Zinc-finger</keyword>
<feature type="domain" description="RING-CH-type" evidence="15">
    <location>
        <begin position="152"/>
        <end position="212"/>
    </location>
</feature>
<evidence type="ECO:0000313" key="16">
    <source>
        <dbReference type="Ensembl" id="ENSOTSP00005029446.2"/>
    </source>
</evidence>
<reference evidence="16" key="2">
    <citation type="submission" date="2025-09" db="UniProtKB">
        <authorList>
            <consortium name="Ensembl"/>
        </authorList>
    </citation>
    <scope>IDENTIFICATION</scope>
</reference>
<keyword evidence="17" id="KW-1185">Reference proteome</keyword>
<dbReference type="InterPro" id="IPR011016">
    <property type="entry name" value="Znf_RING-CH"/>
</dbReference>
<keyword evidence="7" id="KW-0479">Metal-binding</keyword>
<feature type="compositionally biased region" description="Low complexity" evidence="13">
    <location>
        <begin position="79"/>
        <end position="90"/>
    </location>
</feature>
<dbReference type="InterPro" id="IPR046356">
    <property type="entry name" value="MARCHF4/9/11"/>
</dbReference>
<keyword evidence="5" id="KW-0808">Transferase</keyword>
<dbReference type="AlphaFoldDB" id="A0A8C8LN58"/>
<dbReference type="GO" id="GO:0061630">
    <property type="term" value="F:ubiquitin protein ligase activity"/>
    <property type="evidence" value="ECO:0007669"/>
    <property type="project" value="UniProtKB-EC"/>
</dbReference>
<reference evidence="16" key="1">
    <citation type="submission" date="2025-08" db="UniProtKB">
        <authorList>
            <consortium name="Ensembl"/>
        </authorList>
    </citation>
    <scope>IDENTIFICATION</scope>
</reference>
<evidence type="ECO:0000256" key="11">
    <source>
        <dbReference type="ARBA" id="ARBA00022989"/>
    </source>
</evidence>